<accession>A0A0H5DNQ9</accession>
<dbReference type="PANTHER" id="PTHR34404">
    <property type="entry name" value="REGULATORY PROTEIN, FMDB FAMILY"/>
    <property type="match status" value="1"/>
</dbReference>
<organism evidence="2 3">
    <name type="scientific">Estrella lausannensis</name>
    <dbReference type="NCBI Taxonomy" id="483423"/>
    <lineage>
        <taxon>Bacteria</taxon>
        <taxon>Pseudomonadati</taxon>
        <taxon>Chlamydiota</taxon>
        <taxon>Chlamydiia</taxon>
        <taxon>Parachlamydiales</taxon>
        <taxon>Candidatus Criblamydiaceae</taxon>
        <taxon>Estrella</taxon>
    </lineage>
</organism>
<protein>
    <recommendedName>
        <fullName evidence="1">Putative regulatory protein FmdB zinc ribbon domain-containing protein</fullName>
    </recommendedName>
</protein>
<evidence type="ECO:0000313" key="2">
    <source>
        <dbReference type="EMBL" id="CRX37443.1"/>
    </source>
</evidence>
<name>A0A0H5DNQ9_9BACT</name>
<evidence type="ECO:0000259" key="1">
    <source>
        <dbReference type="SMART" id="SM00834"/>
    </source>
</evidence>
<dbReference type="Proteomes" id="UP000220251">
    <property type="component" value="Unassembled WGS sequence"/>
</dbReference>
<gene>
    <name evidence="2" type="ORF">ELAC_0080</name>
</gene>
<dbReference type="SMART" id="SM00834">
    <property type="entry name" value="CxxC_CXXC_SSSS"/>
    <property type="match status" value="1"/>
</dbReference>
<keyword evidence="3" id="KW-1185">Reference proteome</keyword>
<dbReference type="PANTHER" id="PTHR34404:SF2">
    <property type="entry name" value="CONSERVED SERINE RICH PROTEIN"/>
    <property type="match status" value="1"/>
</dbReference>
<sequence>MDGLLNKKSVFKKESLLKNARFFKPLKSQQMPTYGYHCQTCGKSIDLFQKITDSPITECPHCGKNTLQRGPGGGSAIAFQGSGFYITDYPKGASPLKTSCCPCGKEKTTCSS</sequence>
<dbReference type="AlphaFoldDB" id="A0A0H5DNQ9"/>
<dbReference type="NCBIfam" id="TIGR02605">
    <property type="entry name" value="CxxC_CxxC_SSSS"/>
    <property type="match status" value="1"/>
</dbReference>
<dbReference type="Pfam" id="PF09723">
    <property type="entry name" value="Zn_ribbon_8"/>
    <property type="match status" value="1"/>
</dbReference>
<reference evidence="3" key="1">
    <citation type="submission" date="2015-06" db="EMBL/GenBank/DDBJ databases">
        <authorList>
            <person name="Bertelli C."/>
        </authorList>
    </citation>
    <scope>NUCLEOTIDE SEQUENCE [LARGE SCALE GENOMIC DNA]</scope>
    <source>
        <strain evidence="3">CRIB-30</strain>
    </source>
</reference>
<proteinExistence type="predicted"/>
<evidence type="ECO:0000313" key="3">
    <source>
        <dbReference type="Proteomes" id="UP000220251"/>
    </source>
</evidence>
<dbReference type="EMBL" id="CWGJ01000001">
    <property type="protein sequence ID" value="CRX37443.1"/>
    <property type="molecule type" value="Genomic_DNA"/>
</dbReference>
<dbReference type="InterPro" id="IPR013429">
    <property type="entry name" value="Regulatory_FmdB_Zinc_ribbon"/>
</dbReference>
<feature type="domain" description="Putative regulatory protein FmdB zinc ribbon" evidence="1">
    <location>
        <begin position="31"/>
        <end position="72"/>
    </location>
</feature>